<feature type="compositionally biased region" description="Basic and acidic residues" evidence="2">
    <location>
        <begin position="244"/>
        <end position="270"/>
    </location>
</feature>
<dbReference type="InterPro" id="IPR011989">
    <property type="entry name" value="ARM-like"/>
</dbReference>
<dbReference type="GO" id="GO:0008360">
    <property type="term" value="P:regulation of cell shape"/>
    <property type="evidence" value="ECO:0007669"/>
    <property type="project" value="TreeGrafter"/>
</dbReference>
<dbReference type="PROSITE" id="PS51231">
    <property type="entry name" value="DAD"/>
    <property type="match status" value="1"/>
</dbReference>
<dbReference type="Gene3D" id="1.25.10.10">
    <property type="entry name" value="Leucine-rich Repeat Variant"/>
    <property type="match status" value="1"/>
</dbReference>
<dbReference type="GO" id="GO:0051015">
    <property type="term" value="F:actin filament binding"/>
    <property type="evidence" value="ECO:0007669"/>
    <property type="project" value="TreeGrafter"/>
</dbReference>
<dbReference type="InterPro" id="IPR010473">
    <property type="entry name" value="GTPase-bd"/>
</dbReference>
<dbReference type="SMART" id="SM00498">
    <property type="entry name" value="FH2"/>
    <property type="match status" value="1"/>
</dbReference>
<sequence>MNLPPDKVKILSQYDNEKKWDLICDQSGFNLVMKHPNCVNEITLSLNNRNPRTRALVLELLAAVCLVRGGHDIILSAFDNFEEVCAEKSRFEKLMEFFCSDESNIDFMVACMQFINIVVHSVENMNFRVHLQYEFTRHGLDEYLERLKFTESDRLLVQIQAYLDNVFDVGALLEDAETKNALLEHMEELQGHNAQLSSRLQESERESEDRASELEKKLIQMTKEVELLKESLRESSSQVTLLQQRERESEERERQSEIERARERDRSGRALSELEAKVQTLAEQGLVRTERSPSGHLEVQVVPVVQCEIQKGSKKKRTIQTKYRMPLLNWQALKSSQVAGTVFSELDDEHVLEELDMAAFEEQFKTKAQSTPVDPGTFKMKLAHKTPSKVSILEPNRAKNLAITLRKEGMAASDICCAIETYNQKALSLDFLELLERFIPTEYDMKLIHSYECDGRPLDELSEEDRFMVRFSKIQRLSQRISALTFMGNFPESVQLIQPQLNAVIAASMSIKSSSKLKKILEIILAFGNYMNSSKRGAAYGFRLQSLDLLLETKSTDRTQTLLHFIVSIIQEKYPELQGFYTELHFLDKASMVSLDIILQDVRALERGMEATGTEFSLEQENPVLQTFLSRNAELLDSLVADGRTAQDVYDSAVEYFGENSKTTPPSMFFPVFVRFIKAYKQAEQENKLKGKHVLNCDAPSTPPKPEVVENKVSLVPKLPQMDLIAELKRRQVSPLVREGKDGAIEDIITALKSVPFTARSAKRSSRLFCDSVFSDEVTS</sequence>
<dbReference type="InterPro" id="IPR014767">
    <property type="entry name" value="DAD_dom"/>
</dbReference>
<feature type="domain" description="FH2" evidence="5">
    <location>
        <begin position="315"/>
        <end position="707"/>
    </location>
</feature>
<dbReference type="GO" id="GO:0016477">
    <property type="term" value="P:cell migration"/>
    <property type="evidence" value="ECO:0007669"/>
    <property type="project" value="TreeGrafter"/>
</dbReference>
<dbReference type="InterPro" id="IPR016024">
    <property type="entry name" value="ARM-type_fold"/>
</dbReference>
<dbReference type="FunFam" id="1.20.58.2220:FF:000001">
    <property type="entry name" value="Formin-like 1, isoform CRA_c"/>
    <property type="match status" value="1"/>
</dbReference>
<dbReference type="SMART" id="SM01140">
    <property type="entry name" value="Drf_GBD"/>
    <property type="match status" value="1"/>
</dbReference>
<evidence type="ECO:0000256" key="2">
    <source>
        <dbReference type="SAM" id="MobiDB-lite"/>
    </source>
</evidence>
<evidence type="ECO:0008006" key="8">
    <source>
        <dbReference type="Google" id="ProtNLM"/>
    </source>
</evidence>
<feature type="domain" description="DAD" evidence="3">
    <location>
        <begin position="738"/>
        <end position="767"/>
    </location>
</feature>
<evidence type="ECO:0000313" key="7">
    <source>
        <dbReference type="Proteomes" id="UP000438429"/>
    </source>
</evidence>
<dbReference type="Pfam" id="PF06367">
    <property type="entry name" value="Drf_FH3"/>
    <property type="match status" value="1"/>
</dbReference>
<dbReference type="SUPFAM" id="SSF48371">
    <property type="entry name" value="ARM repeat"/>
    <property type="match status" value="1"/>
</dbReference>
<dbReference type="PANTHER" id="PTHR45857">
    <property type="entry name" value="FORMIN-LIKE PROTEIN"/>
    <property type="match status" value="1"/>
</dbReference>
<dbReference type="InterPro" id="IPR043592">
    <property type="entry name" value="FMNL_animal"/>
</dbReference>
<dbReference type="InterPro" id="IPR010472">
    <property type="entry name" value="FH3_dom"/>
</dbReference>
<dbReference type="AlphaFoldDB" id="A0A6A4S5P6"/>
<proteinExistence type="inferred from homology"/>
<evidence type="ECO:0000256" key="1">
    <source>
        <dbReference type="ARBA" id="ARBA00023449"/>
    </source>
</evidence>
<evidence type="ECO:0000259" key="3">
    <source>
        <dbReference type="PROSITE" id="PS51231"/>
    </source>
</evidence>
<dbReference type="Gene3D" id="1.20.58.2220">
    <property type="entry name" value="Formin, FH2 domain"/>
    <property type="match status" value="1"/>
</dbReference>
<organism evidence="6 7">
    <name type="scientific">Scophthalmus maximus</name>
    <name type="common">Turbot</name>
    <name type="synonym">Psetta maxima</name>
    <dbReference type="NCBI Taxonomy" id="52904"/>
    <lineage>
        <taxon>Eukaryota</taxon>
        <taxon>Metazoa</taxon>
        <taxon>Chordata</taxon>
        <taxon>Craniata</taxon>
        <taxon>Vertebrata</taxon>
        <taxon>Euteleostomi</taxon>
        <taxon>Actinopterygii</taxon>
        <taxon>Neopterygii</taxon>
        <taxon>Teleostei</taxon>
        <taxon>Neoteleostei</taxon>
        <taxon>Acanthomorphata</taxon>
        <taxon>Carangaria</taxon>
        <taxon>Pleuronectiformes</taxon>
        <taxon>Pleuronectoidei</taxon>
        <taxon>Scophthalmidae</taxon>
        <taxon>Scophthalmus</taxon>
    </lineage>
</organism>
<feature type="domain" description="GBD/FH3" evidence="4">
    <location>
        <begin position="1"/>
        <end position="260"/>
    </location>
</feature>
<gene>
    <name evidence="6" type="ORF">F2P81_022745</name>
</gene>
<reference evidence="6 7" key="1">
    <citation type="submission" date="2019-06" db="EMBL/GenBank/DDBJ databases">
        <title>Draft genomes of female and male turbot (Scophthalmus maximus).</title>
        <authorList>
            <person name="Xu H."/>
            <person name="Xu X.-W."/>
            <person name="Shao C."/>
            <person name="Chen S."/>
        </authorList>
    </citation>
    <scope>NUCLEOTIDE SEQUENCE [LARGE SCALE GENOMIC DNA]</scope>
    <source>
        <strain evidence="6">Ysfricsl-2016a</strain>
        <tissue evidence="6">Blood</tissue>
    </source>
</reference>
<dbReference type="GO" id="GO:0005829">
    <property type="term" value="C:cytosol"/>
    <property type="evidence" value="ECO:0007669"/>
    <property type="project" value="TreeGrafter"/>
</dbReference>
<feature type="region of interest" description="Disordered" evidence="2">
    <location>
        <begin position="239"/>
        <end position="270"/>
    </location>
</feature>
<dbReference type="PROSITE" id="PS51232">
    <property type="entry name" value="GBD_FH3"/>
    <property type="match status" value="1"/>
</dbReference>
<feature type="compositionally biased region" description="Basic and acidic residues" evidence="2">
    <location>
        <begin position="201"/>
        <end position="215"/>
    </location>
</feature>
<accession>A0A6A4S5P6</accession>
<evidence type="ECO:0000313" key="6">
    <source>
        <dbReference type="EMBL" id="KAF0025864.1"/>
    </source>
</evidence>
<dbReference type="GO" id="GO:0031267">
    <property type="term" value="F:small GTPase binding"/>
    <property type="evidence" value="ECO:0007669"/>
    <property type="project" value="InterPro"/>
</dbReference>
<comment type="caution">
    <text evidence="6">The sequence shown here is derived from an EMBL/GenBank/DDBJ whole genome shotgun (WGS) entry which is preliminary data.</text>
</comment>
<comment type="similarity">
    <text evidence="1">Belongs to the formin homology family.</text>
</comment>
<dbReference type="Proteomes" id="UP000438429">
    <property type="component" value="Unassembled WGS sequence"/>
</dbReference>
<evidence type="ECO:0000259" key="4">
    <source>
        <dbReference type="PROSITE" id="PS51232"/>
    </source>
</evidence>
<feature type="region of interest" description="Disordered" evidence="2">
    <location>
        <begin position="193"/>
        <end position="215"/>
    </location>
</feature>
<name>A0A6A4S5P6_SCOMX</name>
<dbReference type="InterPro" id="IPR015425">
    <property type="entry name" value="FH2_Formin"/>
</dbReference>
<dbReference type="SMART" id="SM01139">
    <property type="entry name" value="Drf_FH3"/>
    <property type="match status" value="1"/>
</dbReference>
<dbReference type="GO" id="GO:0030866">
    <property type="term" value="P:cortical actin cytoskeleton organization"/>
    <property type="evidence" value="ECO:0007669"/>
    <property type="project" value="TreeGrafter"/>
</dbReference>
<dbReference type="EMBL" id="VEVO01000020">
    <property type="protein sequence ID" value="KAF0025864.1"/>
    <property type="molecule type" value="Genomic_DNA"/>
</dbReference>
<dbReference type="SUPFAM" id="SSF101447">
    <property type="entry name" value="Formin homology 2 domain (FH2 domain)"/>
    <property type="match status" value="1"/>
</dbReference>
<dbReference type="Pfam" id="PF02181">
    <property type="entry name" value="FH2"/>
    <property type="match status" value="1"/>
</dbReference>
<dbReference type="InterPro" id="IPR014768">
    <property type="entry name" value="GBD/FH3_dom"/>
</dbReference>
<protein>
    <recommendedName>
        <fullName evidence="8">Formin-like protein 1</fullName>
    </recommendedName>
</protein>
<dbReference type="InterPro" id="IPR042201">
    <property type="entry name" value="FH2_Formin_sf"/>
</dbReference>
<evidence type="ECO:0000259" key="5">
    <source>
        <dbReference type="PROSITE" id="PS51444"/>
    </source>
</evidence>
<dbReference type="PANTHER" id="PTHR45857:SF2">
    <property type="entry name" value="FORMIN-LIKE PROTEIN 1"/>
    <property type="match status" value="1"/>
</dbReference>
<dbReference type="PROSITE" id="PS51444">
    <property type="entry name" value="FH2"/>
    <property type="match status" value="1"/>
</dbReference>